<feature type="region of interest" description="Disordered" evidence="1">
    <location>
        <begin position="183"/>
        <end position="205"/>
    </location>
</feature>
<dbReference type="OrthoDB" id="7420194at2759"/>
<organism evidence="2 3">
    <name type="scientific">Pararge aegeria aegeria</name>
    <dbReference type="NCBI Taxonomy" id="348720"/>
    <lineage>
        <taxon>Eukaryota</taxon>
        <taxon>Metazoa</taxon>
        <taxon>Ecdysozoa</taxon>
        <taxon>Arthropoda</taxon>
        <taxon>Hexapoda</taxon>
        <taxon>Insecta</taxon>
        <taxon>Pterygota</taxon>
        <taxon>Neoptera</taxon>
        <taxon>Endopterygota</taxon>
        <taxon>Lepidoptera</taxon>
        <taxon>Glossata</taxon>
        <taxon>Ditrysia</taxon>
        <taxon>Papilionoidea</taxon>
        <taxon>Nymphalidae</taxon>
        <taxon>Satyrinae</taxon>
        <taxon>Satyrini</taxon>
        <taxon>Parargina</taxon>
        <taxon>Pararge</taxon>
    </lineage>
</organism>
<dbReference type="Proteomes" id="UP000838756">
    <property type="component" value="Unassembled WGS sequence"/>
</dbReference>
<name>A0A8S4QUQ1_9NEOP</name>
<proteinExistence type="predicted"/>
<dbReference type="AlphaFoldDB" id="A0A8S4QUQ1"/>
<feature type="region of interest" description="Disordered" evidence="1">
    <location>
        <begin position="115"/>
        <end position="144"/>
    </location>
</feature>
<feature type="non-terminal residue" evidence="2">
    <location>
        <position position="1"/>
    </location>
</feature>
<reference evidence="2" key="1">
    <citation type="submission" date="2022-03" db="EMBL/GenBank/DDBJ databases">
        <authorList>
            <person name="Lindestad O."/>
        </authorList>
    </citation>
    <scope>NUCLEOTIDE SEQUENCE</scope>
</reference>
<comment type="caution">
    <text evidence="2">The sequence shown here is derived from an EMBL/GenBank/DDBJ whole genome shotgun (WGS) entry which is preliminary data.</text>
</comment>
<evidence type="ECO:0000313" key="3">
    <source>
        <dbReference type="Proteomes" id="UP000838756"/>
    </source>
</evidence>
<evidence type="ECO:0000256" key="1">
    <source>
        <dbReference type="SAM" id="MobiDB-lite"/>
    </source>
</evidence>
<keyword evidence="3" id="KW-1185">Reference proteome</keyword>
<sequence>VAQQPCRILRTKNKVVAIFNWNLLEPPFARASSVLTSFCSTGDTPARIISVDAMAVGYTKGTIEDYLGCIDASKKHQVVVYENRGEDLSYLKPRKKPSETPDWENVPPTIMVTQERKSGAEQLTQKWQEAEKTQGESSQTTSAPTRAFKTAISTFKSAIASMSGEKSKKRAESMTQEVGSALAAFLKPRPQPKTSPSDKRTNAEKGLVEPPTLGVVVTPMDHIMNAFLEFMALIKAELEVSRKTCHDILQAYKHQNTGLLTVRLQEAEAVIYDNGRRQTLHGNVEELDHMAAYSATAGFVEVDEEAEAEDNKPRFKTPSTDPIVVLAKCTNIMLGQRILEQGNKLKA</sequence>
<feature type="compositionally biased region" description="Polar residues" evidence="1">
    <location>
        <begin position="135"/>
        <end position="144"/>
    </location>
</feature>
<evidence type="ECO:0000313" key="2">
    <source>
        <dbReference type="EMBL" id="CAH2216596.1"/>
    </source>
</evidence>
<accession>A0A8S4QUQ1</accession>
<dbReference type="EMBL" id="CAKXAJ010016013">
    <property type="protein sequence ID" value="CAH2216596.1"/>
    <property type="molecule type" value="Genomic_DNA"/>
</dbReference>
<protein>
    <submittedName>
        <fullName evidence="2">Jg23946 protein</fullName>
    </submittedName>
</protein>
<feature type="compositionally biased region" description="Basic and acidic residues" evidence="1">
    <location>
        <begin position="196"/>
        <end position="205"/>
    </location>
</feature>
<gene>
    <name evidence="2" type="primary">jg23946</name>
    <name evidence="2" type="ORF">PAEG_LOCUS4586</name>
</gene>